<dbReference type="GO" id="GO:0006355">
    <property type="term" value="P:regulation of DNA-templated transcription"/>
    <property type="evidence" value="ECO:0007669"/>
    <property type="project" value="InterPro"/>
</dbReference>
<dbReference type="InterPro" id="IPR005158">
    <property type="entry name" value="BTAD"/>
</dbReference>
<keyword evidence="3 6" id="KW-0238">DNA-binding</keyword>
<dbReference type="SMART" id="SM00028">
    <property type="entry name" value="TPR"/>
    <property type="match status" value="6"/>
</dbReference>
<keyword evidence="5" id="KW-0802">TPR repeat</keyword>
<dbReference type="OrthoDB" id="3587032at2"/>
<organism evidence="9 10">
    <name type="scientific">Amycolatopsis marina</name>
    <dbReference type="NCBI Taxonomy" id="490629"/>
    <lineage>
        <taxon>Bacteria</taxon>
        <taxon>Bacillati</taxon>
        <taxon>Actinomycetota</taxon>
        <taxon>Actinomycetes</taxon>
        <taxon>Pseudonocardiales</taxon>
        <taxon>Pseudonocardiaceae</taxon>
        <taxon>Amycolatopsis</taxon>
    </lineage>
</organism>
<dbReference type="PANTHER" id="PTHR35807:SF1">
    <property type="entry name" value="TRANSCRIPTIONAL REGULATOR REDD"/>
    <property type="match status" value="1"/>
</dbReference>
<protein>
    <submittedName>
        <fullName evidence="9">DNA-binding transcriptional activator of the SARP family</fullName>
    </submittedName>
</protein>
<dbReference type="SMART" id="SM01043">
    <property type="entry name" value="BTAD"/>
    <property type="match status" value="1"/>
</dbReference>
<evidence type="ECO:0000256" key="2">
    <source>
        <dbReference type="ARBA" id="ARBA00023015"/>
    </source>
</evidence>
<accession>A0A1I0WX50</accession>
<dbReference type="InterPro" id="IPR001867">
    <property type="entry name" value="OmpR/PhoB-type_DNA-bd"/>
</dbReference>
<dbReference type="GO" id="GO:0043531">
    <property type="term" value="F:ADP binding"/>
    <property type="evidence" value="ECO:0007669"/>
    <property type="project" value="InterPro"/>
</dbReference>
<dbReference type="Proteomes" id="UP000243799">
    <property type="component" value="Unassembled WGS sequence"/>
</dbReference>
<dbReference type="Gene3D" id="1.10.10.10">
    <property type="entry name" value="Winged helix-like DNA-binding domain superfamily/Winged helix DNA-binding domain"/>
    <property type="match status" value="1"/>
</dbReference>
<dbReference type="InterPro" id="IPR027417">
    <property type="entry name" value="P-loop_NTPase"/>
</dbReference>
<feature type="DNA-binding region" description="OmpR/PhoB-type" evidence="6">
    <location>
        <begin position="1"/>
        <end position="69"/>
    </location>
</feature>
<keyword evidence="2" id="KW-0805">Transcription regulation</keyword>
<evidence type="ECO:0000256" key="6">
    <source>
        <dbReference type="PROSITE-ProRule" id="PRU01091"/>
    </source>
</evidence>
<dbReference type="Gene3D" id="1.25.40.10">
    <property type="entry name" value="Tetratricopeptide repeat domain"/>
    <property type="match status" value="3"/>
</dbReference>
<evidence type="ECO:0000256" key="3">
    <source>
        <dbReference type="ARBA" id="ARBA00023125"/>
    </source>
</evidence>
<reference evidence="10" key="1">
    <citation type="submission" date="2016-10" db="EMBL/GenBank/DDBJ databases">
        <authorList>
            <person name="Varghese N."/>
            <person name="Submissions S."/>
        </authorList>
    </citation>
    <scope>NUCLEOTIDE SEQUENCE [LARGE SCALE GENOMIC DNA]</scope>
    <source>
        <strain evidence="10">CGMCC 4.3568</strain>
    </source>
</reference>
<feature type="repeat" description="TPR" evidence="5">
    <location>
        <begin position="697"/>
        <end position="730"/>
    </location>
</feature>
<dbReference type="Pfam" id="PF17874">
    <property type="entry name" value="TPR_MalT"/>
    <property type="match status" value="1"/>
</dbReference>
<proteinExistence type="inferred from homology"/>
<dbReference type="PROSITE" id="PS51755">
    <property type="entry name" value="OMPR_PHOB"/>
    <property type="match status" value="1"/>
</dbReference>
<evidence type="ECO:0000256" key="5">
    <source>
        <dbReference type="PROSITE-ProRule" id="PRU00339"/>
    </source>
</evidence>
<dbReference type="InterPro" id="IPR041617">
    <property type="entry name" value="TPR_MalT"/>
</dbReference>
<dbReference type="CDD" id="cd15831">
    <property type="entry name" value="BTAD"/>
    <property type="match status" value="1"/>
</dbReference>
<name>A0A1I0WX50_9PSEU</name>
<evidence type="ECO:0000259" key="8">
    <source>
        <dbReference type="PROSITE" id="PS51755"/>
    </source>
</evidence>
<dbReference type="GO" id="GO:0000160">
    <property type="term" value="P:phosphorelay signal transduction system"/>
    <property type="evidence" value="ECO:0007669"/>
    <property type="project" value="InterPro"/>
</dbReference>
<dbReference type="SUPFAM" id="SSF52540">
    <property type="entry name" value="P-loop containing nucleoside triphosphate hydrolases"/>
    <property type="match status" value="1"/>
</dbReference>
<evidence type="ECO:0000313" key="9">
    <source>
        <dbReference type="EMBL" id="SFA93309.1"/>
    </source>
</evidence>
<dbReference type="InterPro" id="IPR002182">
    <property type="entry name" value="NB-ARC"/>
</dbReference>
<dbReference type="AlphaFoldDB" id="A0A1I0WX50"/>
<dbReference type="SUPFAM" id="SSF46894">
    <property type="entry name" value="C-terminal effector domain of the bipartite response regulators"/>
    <property type="match status" value="1"/>
</dbReference>
<comment type="similarity">
    <text evidence="1">Belongs to the AfsR/DnrI/RedD regulatory family.</text>
</comment>
<gene>
    <name evidence="9" type="ORF">SAMN05216266_102291</name>
</gene>
<dbReference type="InterPro" id="IPR036388">
    <property type="entry name" value="WH-like_DNA-bd_sf"/>
</dbReference>
<dbReference type="Pfam" id="PF00931">
    <property type="entry name" value="NB-ARC"/>
    <property type="match status" value="1"/>
</dbReference>
<dbReference type="InterPro" id="IPR019734">
    <property type="entry name" value="TPR_rpt"/>
</dbReference>
<keyword evidence="4" id="KW-0804">Transcription</keyword>
<dbReference type="EMBL" id="FOKG01000002">
    <property type="protein sequence ID" value="SFA93309.1"/>
    <property type="molecule type" value="Genomic_DNA"/>
</dbReference>
<sequence length="968" mass="105522">MLLATLLLQPNSVVATDVLIDVLWPQRAPRSAAANIRTYVHTLRRRLDEGGGQLGDRLRSRSSGYLLTVAPAELDCTVFEERVDRARRALAEGDTGTALTALDAASRLWRGHLLEDLPHSHAWASRLARLTELRLSAEEQRLRLRIERGWHCDAIAELRGLLAEHPLREELWQQLIVALDASGRRAEALHVYAEAEQVLQDELDAEPGPGLRQLRARLDRASAKGRHTPAGAPRSPFPVCQLPLDLPDFTGRGPLTDELMALLRRNNQQSVPTVVVLSGAPGAGKSALAVRVAHAIRQTFPDGQLHIDLAGTSANPRSPLDVLAEVLRAVGVPDTAIPRGLGERSALLRSRLARRRLCVVLDDAACAAQVRPLLPGTGGCAVLVTSRVRMPDLEGAHPVEVEVLPEAEAHELLTGIVGVDRAAAEPDSIAALLDYCGHLPLAIRVAGARLAHRPGWTIRTLALRLHDERRRLDELRLGDLAVRASVGLSYDQLPADVALTFRLLALLGPVRFPGWLPAALLGRATADDVLDTLVDAHLVEAVGADATGAPRYRLHDLLRCYAAEQWNVDSQGDRKAALRRALDGYLALALEVGETMPLHFFGMISAGEFTPTWSPVPGQTLTGLVGDDPAAWFEAEHRWVVSAVELAERWGLDDLAWRLTAALTPFFDLRGHQDDWHHTHAIALAAARRTGDRTGQAVILRNLGQVHLYQDSYDDARAAFTEAAALFRESGDDRGVAIALAGLGTVRRILGEHDDALDHCHEALALFESAGDRHGEAVARIAVGAVWLALGCFACAGRWFTDAHALSAAIGDRHREAHALKRLAALEQHRGNLGKAREQVDRAIAIFHELGDDHCVGYANQNLGELYLYSGDLAHARLLLVNSLSVHRRNGDRRSQAQAAELLGQVHEQLGRHEQSQRYFEHALALWRELTPGAPDTEPVRLSTVISHHHPKATEEFADPAATGRTSA</sequence>
<evidence type="ECO:0000313" key="10">
    <source>
        <dbReference type="Proteomes" id="UP000243799"/>
    </source>
</evidence>
<feature type="region of interest" description="Disordered" evidence="7">
    <location>
        <begin position="948"/>
        <end position="968"/>
    </location>
</feature>
<dbReference type="Gene3D" id="3.40.50.300">
    <property type="entry name" value="P-loop containing nucleotide triphosphate hydrolases"/>
    <property type="match status" value="1"/>
</dbReference>
<dbReference type="PRINTS" id="PR00364">
    <property type="entry name" value="DISEASERSIST"/>
</dbReference>
<dbReference type="GO" id="GO:0003677">
    <property type="term" value="F:DNA binding"/>
    <property type="evidence" value="ECO:0007669"/>
    <property type="project" value="UniProtKB-UniRule"/>
</dbReference>
<dbReference type="InterPro" id="IPR016032">
    <property type="entry name" value="Sig_transdc_resp-reg_C-effctor"/>
</dbReference>
<dbReference type="Pfam" id="PF03704">
    <property type="entry name" value="BTAD"/>
    <property type="match status" value="1"/>
</dbReference>
<dbReference type="PANTHER" id="PTHR35807">
    <property type="entry name" value="TRANSCRIPTIONAL REGULATOR REDD-RELATED"/>
    <property type="match status" value="1"/>
</dbReference>
<dbReference type="InterPro" id="IPR051677">
    <property type="entry name" value="AfsR-DnrI-RedD_regulator"/>
</dbReference>
<dbReference type="PROSITE" id="PS50005">
    <property type="entry name" value="TPR"/>
    <property type="match status" value="1"/>
</dbReference>
<keyword evidence="10" id="KW-1185">Reference proteome</keyword>
<dbReference type="InterPro" id="IPR011990">
    <property type="entry name" value="TPR-like_helical_dom_sf"/>
</dbReference>
<feature type="domain" description="OmpR/PhoB-type" evidence="8">
    <location>
        <begin position="1"/>
        <end position="69"/>
    </location>
</feature>
<evidence type="ECO:0000256" key="7">
    <source>
        <dbReference type="SAM" id="MobiDB-lite"/>
    </source>
</evidence>
<evidence type="ECO:0000256" key="1">
    <source>
        <dbReference type="ARBA" id="ARBA00005820"/>
    </source>
</evidence>
<evidence type="ECO:0000256" key="4">
    <source>
        <dbReference type="ARBA" id="ARBA00023163"/>
    </source>
</evidence>
<dbReference type="STRING" id="490629.SAMN05216266_102291"/>
<dbReference type="SUPFAM" id="SSF48452">
    <property type="entry name" value="TPR-like"/>
    <property type="match status" value="3"/>
</dbReference>